<comment type="cofactor">
    <cofactor evidence="3">
        <name>Mg(2+)</name>
        <dbReference type="ChEBI" id="CHEBI:18420"/>
    </cofactor>
</comment>
<evidence type="ECO:0000256" key="9">
    <source>
        <dbReference type="ARBA" id="ARBA00022842"/>
    </source>
</evidence>
<keyword evidence="8" id="KW-0378">Hydrolase</keyword>
<keyword evidence="7" id="KW-0479">Metal-binding</keyword>
<evidence type="ECO:0000259" key="11">
    <source>
        <dbReference type="SMART" id="SM00990"/>
    </source>
</evidence>
<comment type="caution">
    <text evidence="12">The sequence shown here is derived from an EMBL/GenBank/DDBJ whole genome shotgun (WGS) entry which is preliminary data.</text>
</comment>
<dbReference type="AlphaFoldDB" id="A0A4R3ICD8"/>
<evidence type="ECO:0000256" key="5">
    <source>
        <dbReference type="ARBA" id="ARBA00012029"/>
    </source>
</evidence>
<dbReference type="InterPro" id="IPR049125">
    <property type="entry name" value="FAN1-like_WH"/>
</dbReference>
<organism evidence="12 13">
    <name type="scientific">Reinekea marinisedimentorum</name>
    <dbReference type="NCBI Taxonomy" id="230495"/>
    <lineage>
        <taxon>Bacteria</taxon>
        <taxon>Pseudomonadati</taxon>
        <taxon>Pseudomonadota</taxon>
        <taxon>Gammaproteobacteria</taxon>
        <taxon>Oceanospirillales</taxon>
        <taxon>Saccharospirillaceae</taxon>
        <taxon>Reinekea</taxon>
    </lineage>
</organism>
<reference evidence="12 13" key="1">
    <citation type="submission" date="2019-03" db="EMBL/GenBank/DDBJ databases">
        <title>Genomic Encyclopedia of Archaeal and Bacterial Type Strains, Phase II (KMG-II): from individual species to whole genera.</title>
        <authorList>
            <person name="Goeker M."/>
        </authorList>
    </citation>
    <scope>NUCLEOTIDE SEQUENCE [LARGE SCALE GENOMIC DNA]</scope>
    <source>
        <strain evidence="12 13">DSM 15388</strain>
    </source>
</reference>
<evidence type="ECO:0000313" key="12">
    <source>
        <dbReference type="EMBL" id="TCS43226.1"/>
    </source>
</evidence>
<dbReference type="EMBL" id="SLZR01000002">
    <property type="protein sequence ID" value="TCS43226.1"/>
    <property type="molecule type" value="Genomic_DNA"/>
</dbReference>
<dbReference type="GO" id="GO:0036297">
    <property type="term" value="P:interstrand cross-link repair"/>
    <property type="evidence" value="ECO:0007669"/>
    <property type="project" value="InterPro"/>
</dbReference>
<keyword evidence="13" id="KW-1185">Reference proteome</keyword>
<evidence type="ECO:0000256" key="4">
    <source>
        <dbReference type="ARBA" id="ARBA00005533"/>
    </source>
</evidence>
<evidence type="ECO:0000313" key="13">
    <source>
        <dbReference type="Proteomes" id="UP000295793"/>
    </source>
</evidence>
<dbReference type="SMART" id="SM00990">
    <property type="entry name" value="VRR_NUC"/>
    <property type="match status" value="1"/>
</dbReference>
<evidence type="ECO:0000256" key="10">
    <source>
        <dbReference type="ARBA" id="ARBA00023211"/>
    </source>
</evidence>
<dbReference type="InterPro" id="IPR014883">
    <property type="entry name" value="VRR_NUC"/>
</dbReference>
<dbReference type="GO" id="GO:0003676">
    <property type="term" value="F:nucleic acid binding"/>
    <property type="evidence" value="ECO:0007669"/>
    <property type="project" value="InterPro"/>
</dbReference>
<protein>
    <recommendedName>
        <fullName evidence="5">phosphodiesterase I</fullName>
        <ecNumber evidence="5">3.1.4.1</ecNumber>
    </recommendedName>
</protein>
<evidence type="ECO:0000256" key="7">
    <source>
        <dbReference type="ARBA" id="ARBA00022723"/>
    </source>
</evidence>
<keyword evidence="10" id="KW-0464">Manganese</keyword>
<evidence type="ECO:0000256" key="3">
    <source>
        <dbReference type="ARBA" id="ARBA00001946"/>
    </source>
</evidence>
<sequence length="533" mass="62440">MAPVEIPANYYLNYFNQMIDLVLARYQDILPQQDLHFISQFKGLSEPAQRLLIRFYIRKGPLFLTDTLAYKEVPDIGQACAELCSSGLSEENPEVYCWQLVELLPVAESRSLLRADKKIRKSELLDQTYLDEEIKSCTDWGIKRPIIQPTGYETYRRLQLLYFGNEQQTLTEFILEDIGLFKYEPYPIDRDNRLFNKAKEVETTLLINDLAIEFAEMSLAKDWQQIEVLAEQVLKIQPGRLLLNRWSRLANRIAYRLEQLGELELAYRIFSTNHQPPSRERRTRILFKQQAYQAAKKLLEEIHQQPISEDETTFYRRFINKVHKPLGLATVKFAKPHISETHLQLARTDQRVEELACDQFPGAVWLENSLPLAVFGLVFWQVIFADKPGVWHHPFQSGPSDLYRSEFSEARSEEIASLFNRQAQWLEIIQTHWAAKHGIRNAFVHWSVLTADTIIHCYTAFHPDQWAELFRHLLLDIRNHRSGFPDLFQRQEQGGRFIEVKGPGDKLQDNQKQWLAVFERIGIPAEVCYIQYL</sequence>
<keyword evidence="6" id="KW-0540">Nuclease</keyword>
<dbReference type="GO" id="GO:0046872">
    <property type="term" value="F:metal ion binding"/>
    <property type="evidence" value="ECO:0007669"/>
    <property type="project" value="UniProtKB-KW"/>
</dbReference>
<comment type="catalytic activity">
    <reaction evidence="1">
        <text>Hydrolytically removes 5'-nucleotides successively from the 3'-hydroxy termini of 3'-hydroxy-terminated oligonucleotides.</text>
        <dbReference type="EC" id="3.1.4.1"/>
    </reaction>
</comment>
<proteinExistence type="inferred from homology"/>
<dbReference type="EC" id="3.1.4.1" evidence="5"/>
<name>A0A4R3ICD8_9GAMM</name>
<dbReference type="PANTHER" id="PTHR15749:SF4">
    <property type="entry name" value="FANCONI-ASSOCIATED NUCLEASE 1"/>
    <property type="match status" value="1"/>
</dbReference>
<evidence type="ECO:0000256" key="6">
    <source>
        <dbReference type="ARBA" id="ARBA00022722"/>
    </source>
</evidence>
<evidence type="ECO:0000256" key="8">
    <source>
        <dbReference type="ARBA" id="ARBA00022801"/>
    </source>
</evidence>
<dbReference type="InterPro" id="IPR011856">
    <property type="entry name" value="tRNA_endonuc-like_dom_sf"/>
</dbReference>
<dbReference type="PANTHER" id="PTHR15749">
    <property type="entry name" value="FANCONI-ASSOCIATED NUCLEASE 1"/>
    <property type="match status" value="1"/>
</dbReference>
<dbReference type="GO" id="GO:0004528">
    <property type="term" value="F:phosphodiesterase I activity"/>
    <property type="evidence" value="ECO:0007669"/>
    <property type="project" value="UniProtKB-EC"/>
</dbReference>
<feature type="domain" description="VRR-NUC" evidence="11">
    <location>
        <begin position="420"/>
        <end position="532"/>
    </location>
</feature>
<accession>A0A4R3ICD8</accession>
<comment type="cofactor">
    <cofactor evidence="2">
        <name>Mn(2+)</name>
        <dbReference type="ChEBI" id="CHEBI:29035"/>
    </cofactor>
</comment>
<dbReference type="Gene3D" id="3.40.1350.10">
    <property type="match status" value="1"/>
</dbReference>
<comment type="similarity">
    <text evidence="4">Belongs to the FAN1 family.</text>
</comment>
<keyword evidence="9" id="KW-0460">Magnesium</keyword>
<evidence type="ECO:0000256" key="2">
    <source>
        <dbReference type="ARBA" id="ARBA00001936"/>
    </source>
</evidence>
<dbReference type="Pfam" id="PF08774">
    <property type="entry name" value="VRR_NUC"/>
    <property type="match status" value="1"/>
</dbReference>
<dbReference type="Proteomes" id="UP000295793">
    <property type="component" value="Unassembled WGS sequence"/>
</dbReference>
<evidence type="ECO:0000256" key="1">
    <source>
        <dbReference type="ARBA" id="ARBA00000983"/>
    </source>
</evidence>
<dbReference type="Pfam" id="PF21315">
    <property type="entry name" value="FAN1_HTH"/>
    <property type="match status" value="1"/>
</dbReference>
<gene>
    <name evidence="12" type="ORF">BCF53_102252</name>
</gene>
<dbReference type="InterPro" id="IPR033315">
    <property type="entry name" value="Fan1-like"/>
</dbReference>